<evidence type="ECO:0000256" key="3">
    <source>
        <dbReference type="ARBA" id="ARBA00022723"/>
    </source>
</evidence>
<dbReference type="PROSITE" id="PS50292">
    <property type="entry name" value="PEROXIDASE_3"/>
    <property type="match status" value="1"/>
</dbReference>
<dbReference type="InterPro" id="IPR037120">
    <property type="entry name" value="Haem_peroxidase_sf_animal"/>
</dbReference>
<keyword evidence="3 9" id="KW-0479">Metal-binding</keyword>
<evidence type="ECO:0000256" key="7">
    <source>
        <dbReference type="ARBA" id="ARBA00023157"/>
    </source>
</evidence>
<dbReference type="PANTHER" id="PTHR11475:SF63">
    <property type="entry name" value="EOSINOPHIL PEROXIDASE"/>
    <property type="match status" value="1"/>
</dbReference>
<evidence type="ECO:0000313" key="11">
    <source>
        <dbReference type="Proteomes" id="UP000694620"/>
    </source>
</evidence>
<dbReference type="PANTHER" id="PTHR11475">
    <property type="entry name" value="OXIDASE/PEROXIDASE"/>
    <property type="match status" value="1"/>
</dbReference>
<organism evidence="10 11">
    <name type="scientific">Erpetoichthys calabaricus</name>
    <name type="common">Rope fish</name>
    <name type="synonym">Calamoichthys calabaricus</name>
    <dbReference type="NCBI Taxonomy" id="27687"/>
    <lineage>
        <taxon>Eukaryota</taxon>
        <taxon>Metazoa</taxon>
        <taxon>Chordata</taxon>
        <taxon>Craniata</taxon>
        <taxon>Vertebrata</taxon>
        <taxon>Euteleostomi</taxon>
        <taxon>Actinopterygii</taxon>
        <taxon>Polypteriformes</taxon>
        <taxon>Polypteridae</taxon>
        <taxon>Erpetoichthys</taxon>
    </lineage>
</organism>
<keyword evidence="2 9" id="KW-0349">Heme</keyword>
<dbReference type="GO" id="GO:0004601">
    <property type="term" value="F:peroxidase activity"/>
    <property type="evidence" value="ECO:0007669"/>
    <property type="project" value="InterPro"/>
</dbReference>
<evidence type="ECO:0000256" key="6">
    <source>
        <dbReference type="ARBA" id="ARBA00023004"/>
    </source>
</evidence>
<comment type="cofactor">
    <cofactor evidence="1">
        <name>heme b</name>
        <dbReference type="ChEBI" id="CHEBI:60344"/>
    </cofactor>
</comment>
<dbReference type="FunFam" id="1.10.640.10:FF:000001">
    <property type="entry name" value="Peroxidasin homolog"/>
    <property type="match status" value="1"/>
</dbReference>
<evidence type="ECO:0000313" key="10">
    <source>
        <dbReference type="Ensembl" id="ENSECRP00000000521.1"/>
    </source>
</evidence>
<dbReference type="GO" id="GO:0046872">
    <property type="term" value="F:metal ion binding"/>
    <property type="evidence" value="ECO:0007669"/>
    <property type="project" value="UniProtKB-KW"/>
</dbReference>
<evidence type="ECO:0000256" key="5">
    <source>
        <dbReference type="ARBA" id="ARBA00023002"/>
    </source>
</evidence>
<proteinExistence type="inferred from homology"/>
<evidence type="ECO:0000256" key="4">
    <source>
        <dbReference type="ARBA" id="ARBA00022729"/>
    </source>
</evidence>
<protein>
    <submittedName>
        <fullName evidence="10">Myeloid-specific peroxidase</fullName>
    </submittedName>
</protein>
<accession>A0A8C4X2F5</accession>
<dbReference type="GO" id="GO:0005615">
    <property type="term" value="C:extracellular space"/>
    <property type="evidence" value="ECO:0007669"/>
    <property type="project" value="TreeGrafter"/>
</dbReference>
<reference evidence="10" key="3">
    <citation type="submission" date="2025-09" db="UniProtKB">
        <authorList>
            <consortium name="Ensembl"/>
        </authorList>
    </citation>
    <scope>IDENTIFICATION</scope>
</reference>
<dbReference type="Proteomes" id="UP000694620">
    <property type="component" value="Chromosome 1"/>
</dbReference>
<reference evidence="10" key="1">
    <citation type="submission" date="2021-06" db="EMBL/GenBank/DDBJ databases">
        <authorList>
            <consortium name="Wellcome Sanger Institute Data Sharing"/>
        </authorList>
    </citation>
    <scope>NUCLEOTIDE SEQUENCE [LARGE SCALE GENOMIC DNA]</scope>
</reference>
<keyword evidence="5" id="KW-0560">Oxidoreductase</keyword>
<sequence length="680" mass="77050">VCMNVDLLKIKKKELTPYELLSFSKRPMAETRTAVRAADYMEATLDVIQQKMSRIHKRSLNATDLLSPEDLTVIARVTGCAAQTALLSCNTIPLVDKYRTISGVCNNNRLGASNTPFSRWLSAQYDDGISVPRSWDPATKYSSFSLPLVREVSNIILHAANENLPQDNLYSFMLVLFGQWTDHDLSNTPVSPSIRSFNDGIDCSTSCWRAEPCFPIQIPQKDGRFTNTKSCIPFFRSAPACGTAFTGYIFGSPNVRSQINQLTSFIDASMIYGSTNSLAKELRDLTNDFGLLAVNKDYSDDGYDLLPFQNAMRNFCATRSIVTKDPSAQEVPCFIGGDSRANENIALTAIHTMFLREHNRIAKIFKKLNPQWKGETIYQETRKVLGAFHQIIIYRDYLPIIIGPNAMTKYLSNYQGYNDKVDPSISSVFSTAAFRFAHLTIQPFIFRLDRRYRQHSLYPNVLLHNTFFTPWRIVFEGGIDPIIRGLISMPAKLNRQDRLMHDELRERLFQLTSQVALDLASLNLQRGRDHGLQGYNAWRGLCGLSQPRNERELGQILNNQTLARALIRLYGTPNNIDVWIGGAVEPFVPNGRVGPLFACLIGTQFQRIRNGDRFWWENRGIFTESQKSALKNVSLHRIICDNTGVQELPPSVFRHLPYSDNYISCSDIPKINFSAWKNSI</sequence>
<dbReference type="Ensembl" id="ENSECRT00000000533.1">
    <property type="protein sequence ID" value="ENSECRP00000000521.1"/>
    <property type="gene ID" value="ENSECRG00000000309.1"/>
</dbReference>
<evidence type="ECO:0000256" key="1">
    <source>
        <dbReference type="ARBA" id="ARBA00001970"/>
    </source>
</evidence>
<reference evidence="10" key="2">
    <citation type="submission" date="2025-08" db="UniProtKB">
        <authorList>
            <consortium name="Ensembl"/>
        </authorList>
    </citation>
    <scope>IDENTIFICATION</scope>
</reference>
<dbReference type="GO" id="GO:0006979">
    <property type="term" value="P:response to oxidative stress"/>
    <property type="evidence" value="ECO:0007669"/>
    <property type="project" value="InterPro"/>
</dbReference>
<keyword evidence="11" id="KW-1185">Reference proteome</keyword>
<feature type="binding site" description="axial binding residue" evidence="9">
    <location>
        <position position="438"/>
    </location>
    <ligand>
        <name>heme b</name>
        <dbReference type="ChEBI" id="CHEBI:60344"/>
    </ligand>
    <ligandPart>
        <name>Fe</name>
        <dbReference type="ChEBI" id="CHEBI:18248"/>
    </ligandPart>
</feature>
<dbReference type="PRINTS" id="PR00457">
    <property type="entry name" value="ANPEROXIDASE"/>
</dbReference>
<keyword evidence="4" id="KW-0732">Signal</keyword>
<dbReference type="AlphaFoldDB" id="A0A8C4X2F5"/>
<comment type="similarity">
    <text evidence="8">Belongs to the peroxidase family. XPO subfamily.</text>
</comment>
<dbReference type="InterPro" id="IPR010255">
    <property type="entry name" value="Haem_peroxidase_sf"/>
</dbReference>
<dbReference type="GeneTree" id="ENSGT00940000156009"/>
<evidence type="ECO:0000256" key="8">
    <source>
        <dbReference type="ARBA" id="ARBA00061342"/>
    </source>
</evidence>
<keyword evidence="6 9" id="KW-0408">Iron</keyword>
<keyword evidence="7" id="KW-1015">Disulfide bond</keyword>
<dbReference type="InterPro" id="IPR019791">
    <property type="entry name" value="Haem_peroxidase_animal"/>
</dbReference>
<name>A0A8C4X2F5_ERPCA</name>
<dbReference type="GO" id="GO:0020037">
    <property type="term" value="F:heme binding"/>
    <property type="evidence" value="ECO:0007669"/>
    <property type="project" value="InterPro"/>
</dbReference>
<evidence type="ECO:0000256" key="2">
    <source>
        <dbReference type="ARBA" id="ARBA00022617"/>
    </source>
</evidence>
<dbReference type="SUPFAM" id="SSF48113">
    <property type="entry name" value="Heme-dependent peroxidases"/>
    <property type="match status" value="1"/>
</dbReference>
<dbReference type="Gene3D" id="1.10.640.10">
    <property type="entry name" value="Haem peroxidase domain superfamily, animal type"/>
    <property type="match status" value="1"/>
</dbReference>
<evidence type="ECO:0000256" key="9">
    <source>
        <dbReference type="PIRSR" id="PIRSR619791-2"/>
    </source>
</evidence>
<dbReference type="Pfam" id="PF03098">
    <property type="entry name" value="An_peroxidase"/>
    <property type="match status" value="1"/>
</dbReference>